<dbReference type="EMBL" id="SJZI01000001">
    <property type="protein sequence ID" value="TCJ19566.1"/>
    <property type="molecule type" value="Genomic_DNA"/>
</dbReference>
<accession>A0A4R1BQM3</accession>
<name>A0A4R1BQM3_9BACT</name>
<dbReference type="OrthoDB" id="1032410at2"/>
<proteinExistence type="predicted"/>
<evidence type="ECO:0000313" key="1">
    <source>
        <dbReference type="EMBL" id="TCJ19566.1"/>
    </source>
</evidence>
<protein>
    <submittedName>
        <fullName evidence="1">Uncharacterized protein</fullName>
    </submittedName>
</protein>
<dbReference type="PROSITE" id="PS51257">
    <property type="entry name" value="PROKAR_LIPOPROTEIN"/>
    <property type="match status" value="1"/>
</dbReference>
<organism evidence="1 2">
    <name type="scientific">Flaviaesturariibacter flavus</name>
    <dbReference type="NCBI Taxonomy" id="2502780"/>
    <lineage>
        <taxon>Bacteria</taxon>
        <taxon>Pseudomonadati</taxon>
        <taxon>Bacteroidota</taxon>
        <taxon>Chitinophagia</taxon>
        <taxon>Chitinophagales</taxon>
        <taxon>Chitinophagaceae</taxon>
        <taxon>Flaviaestuariibacter</taxon>
    </lineage>
</organism>
<sequence>MKKTFLPFFSAILIAAVTLSGCYKLQKDYKYEPSTLDPSINMSAKDFLLTRGVAGAGSDSVFKWMQLGLEYAEIDLAEFERPGRTFIFLHNNAIRATSGSGATLKVSGGFFFDYPIYVKDALGNHIKSLIDPTADSVRPALTWSDYPKQLVKNYFSYLILQGEYSFDNLGVNNTSVPTLLAPGATANPNDSKLGWVVTRTTPNPDAASASIIVFNQATGTGFDPEGKINLKLINNQNAPINVNDRTDDRTAGYIATNGKVHVYDKTVHPFRYSY</sequence>
<dbReference type="Proteomes" id="UP000295334">
    <property type="component" value="Unassembled WGS sequence"/>
</dbReference>
<evidence type="ECO:0000313" key="2">
    <source>
        <dbReference type="Proteomes" id="UP000295334"/>
    </source>
</evidence>
<reference evidence="1 2" key="1">
    <citation type="submission" date="2019-03" db="EMBL/GenBank/DDBJ databases">
        <authorList>
            <person name="Kim M.K.M."/>
        </authorList>
    </citation>
    <scope>NUCLEOTIDE SEQUENCE [LARGE SCALE GENOMIC DNA]</scope>
    <source>
        <strain evidence="1 2">17J68-12</strain>
    </source>
</reference>
<gene>
    <name evidence="1" type="ORF">EPD60_00125</name>
</gene>
<dbReference type="AlphaFoldDB" id="A0A4R1BQM3"/>
<keyword evidence="2" id="KW-1185">Reference proteome</keyword>
<dbReference type="RefSeq" id="WP_131445418.1">
    <property type="nucleotide sequence ID" value="NZ_SJZI01000001.1"/>
</dbReference>
<comment type="caution">
    <text evidence="1">The sequence shown here is derived from an EMBL/GenBank/DDBJ whole genome shotgun (WGS) entry which is preliminary data.</text>
</comment>